<sequence>MLPGLHLKACLPIRTPLRVHPVSGYGVKPVQRIRILSSAATNVDHPKADYQKLVDVYRHHPLSFYNMKLEDIHIKATKGQNGRKA</sequence>
<proteinExistence type="predicted"/>
<reference evidence="1 2" key="1">
    <citation type="submission" date="2011-02" db="EMBL/GenBank/DDBJ databases">
        <title>The Genome Sequence of Sphaeroforma arctica JP610.</title>
        <authorList>
            <consortium name="The Broad Institute Genome Sequencing Platform"/>
            <person name="Russ C."/>
            <person name="Cuomo C."/>
            <person name="Young S.K."/>
            <person name="Zeng Q."/>
            <person name="Gargeya S."/>
            <person name="Alvarado L."/>
            <person name="Berlin A."/>
            <person name="Chapman S.B."/>
            <person name="Chen Z."/>
            <person name="Freedman E."/>
            <person name="Gellesch M."/>
            <person name="Goldberg J."/>
            <person name="Griggs A."/>
            <person name="Gujja S."/>
            <person name="Heilman E."/>
            <person name="Heiman D."/>
            <person name="Howarth C."/>
            <person name="Mehta T."/>
            <person name="Neiman D."/>
            <person name="Pearson M."/>
            <person name="Roberts A."/>
            <person name="Saif S."/>
            <person name="Shea T."/>
            <person name="Shenoy N."/>
            <person name="Sisk P."/>
            <person name="Stolte C."/>
            <person name="Sykes S."/>
            <person name="White J."/>
            <person name="Yandava C."/>
            <person name="Burger G."/>
            <person name="Gray M.W."/>
            <person name="Holland P.W.H."/>
            <person name="King N."/>
            <person name="Lang F.B.F."/>
            <person name="Roger A.J."/>
            <person name="Ruiz-Trillo I."/>
            <person name="Haas B."/>
            <person name="Nusbaum C."/>
            <person name="Birren B."/>
        </authorList>
    </citation>
    <scope>NUCLEOTIDE SEQUENCE [LARGE SCALE GENOMIC DNA]</scope>
    <source>
        <strain evidence="1 2">JP610</strain>
    </source>
</reference>
<accession>A0A0L0EZR6</accession>
<dbReference type="GeneID" id="25917999"/>
<feature type="non-terminal residue" evidence="1">
    <location>
        <position position="85"/>
    </location>
</feature>
<dbReference type="AlphaFoldDB" id="A0A0L0EZR6"/>
<dbReference type="Proteomes" id="UP000054560">
    <property type="component" value="Unassembled WGS sequence"/>
</dbReference>
<dbReference type="RefSeq" id="XP_014143887.1">
    <property type="nucleotide sequence ID" value="XM_014288412.1"/>
</dbReference>
<organism evidence="1 2">
    <name type="scientific">Sphaeroforma arctica JP610</name>
    <dbReference type="NCBI Taxonomy" id="667725"/>
    <lineage>
        <taxon>Eukaryota</taxon>
        <taxon>Ichthyosporea</taxon>
        <taxon>Ichthyophonida</taxon>
        <taxon>Sphaeroforma</taxon>
    </lineage>
</organism>
<name>A0A0L0EZR6_9EUKA</name>
<keyword evidence="2" id="KW-1185">Reference proteome</keyword>
<dbReference type="EMBL" id="KQ252574">
    <property type="protein sequence ID" value="KNC69985.1"/>
    <property type="molecule type" value="Genomic_DNA"/>
</dbReference>
<evidence type="ECO:0000313" key="1">
    <source>
        <dbReference type="EMBL" id="KNC69985.1"/>
    </source>
</evidence>
<evidence type="ECO:0000313" key="2">
    <source>
        <dbReference type="Proteomes" id="UP000054560"/>
    </source>
</evidence>
<protein>
    <submittedName>
        <fullName evidence="1">Uncharacterized protein</fullName>
    </submittedName>
</protein>
<gene>
    <name evidence="1" type="ORF">SARC_17495</name>
</gene>